<dbReference type="Proteomes" id="UP001465668">
    <property type="component" value="Unassembled WGS sequence"/>
</dbReference>
<dbReference type="InterPro" id="IPR003959">
    <property type="entry name" value="ATPase_AAA_core"/>
</dbReference>
<dbReference type="PANTHER" id="PTHR46411:SF2">
    <property type="entry name" value="AAA+ ATPASE DOMAIN-CONTAINING PROTEIN"/>
    <property type="match status" value="1"/>
</dbReference>
<feature type="domain" description="DUF7025" evidence="3">
    <location>
        <begin position="224"/>
        <end position="312"/>
    </location>
</feature>
<feature type="compositionally biased region" description="Polar residues" evidence="1">
    <location>
        <begin position="37"/>
        <end position="57"/>
    </location>
</feature>
<comment type="caution">
    <text evidence="4">The sequence shown here is derived from an EMBL/GenBank/DDBJ whole genome shotgun (WGS) entry which is preliminary data.</text>
</comment>
<dbReference type="SUPFAM" id="SSF52540">
    <property type="entry name" value="P-loop containing nucleoside triphosphate hydrolases"/>
    <property type="match status" value="1"/>
</dbReference>
<dbReference type="InterPro" id="IPR027417">
    <property type="entry name" value="P-loop_NTPase"/>
</dbReference>
<feature type="region of interest" description="Disordered" evidence="1">
    <location>
        <begin position="1"/>
        <end position="78"/>
    </location>
</feature>
<proteinExistence type="predicted"/>
<dbReference type="PANTHER" id="PTHR46411">
    <property type="entry name" value="FAMILY ATPASE, PUTATIVE-RELATED"/>
    <property type="match status" value="1"/>
</dbReference>
<dbReference type="EMBL" id="JARVKM010000006">
    <property type="protein sequence ID" value="KAK9780547.1"/>
    <property type="molecule type" value="Genomic_DNA"/>
</dbReference>
<evidence type="ECO:0000313" key="4">
    <source>
        <dbReference type="EMBL" id="KAK9780547.1"/>
    </source>
</evidence>
<feature type="region of interest" description="Disordered" evidence="1">
    <location>
        <begin position="90"/>
        <end position="110"/>
    </location>
</feature>
<dbReference type="InterPro" id="IPR054289">
    <property type="entry name" value="DUF7025"/>
</dbReference>
<dbReference type="Pfam" id="PF00004">
    <property type="entry name" value="AAA"/>
    <property type="match status" value="1"/>
</dbReference>
<reference evidence="4 5" key="1">
    <citation type="submission" date="2024-02" db="EMBL/GenBank/DDBJ databases">
        <title>First draft genome assembly of two strains of Seiridium cardinale.</title>
        <authorList>
            <person name="Emiliani G."/>
            <person name="Scali E."/>
        </authorList>
    </citation>
    <scope>NUCLEOTIDE SEQUENCE [LARGE SCALE GENOMIC DNA]</scope>
    <source>
        <strain evidence="4 5">BM-138-000479</strain>
    </source>
</reference>
<name>A0ABR2Y383_9PEZI</name>
<keyword evidence="5" id="KW-1185">Reference proteome</keyword>
<evidence type="ECO:0000259" key="2">
    <source>
        <dbReference type="Pfam" id="PF00004"/>
    </source>
</evidence>
<feature type="domain" description="ATPase AAA-type core" evidence="2">
    <location>
        <begin position="511"/>
        <end position="631"/>
    </location>
</feature>
<evidence type="ECO:0000256" key="1">
    <source>
        <dbReference type="SAM" id="MobiDB-lite"/>
    </source>
</evidence>
<accession>A0ABR2Y383</accession>
<gene>
    <name evidence="4" type="ORF">SCAR479_02662</name>
</gene>
<organism evidence="4 5">
    <name type="scientific">Seiridium cardinale</name>
    <dbReference type="NCBI Taxonomy" id="138064"/>
    <lineage>
        <taxon>Eukaryota</taxon>
        <taxon>Fungi</taxon>
        <taxon>Dikarya</taxon>
        <taxon>Ascomycota</taxon>
        <taxon>Pezizomycotina</taxon>
        <taxon>Sordariomycetes</taxon>
        <taxon>Xylariomycetidae</taxon>
        <taxon>Amphisphaeriales</taxon>
        <taxon>Sporocadaceae</taxon>
        <taxon>Seiridium</taxon>
    </lineage>
</organism>
<feature type="compositionally biased region" description="Polar residues" evidence="1">
    <location>
        <begin position="9"/>
        <end position="26"/>
    </location>
</feature>
<sequence>MGLWYSKSGAITATKNQTSSRQNQQPRRAIEQHEQDTPVSSANNTADALSVQGSNARLINKRREEPSETEGDSAVGFSYDHETMAINTEASQSRHGQSWEGDQKSPHIVPDTYQVRSPINRSVVFERRLVHNKPTLKIKCPSLLKVLETATLDFPGISHQKQLFSNTTSIDEPYQLIFYNWNKIQEVGQRSPIRTANEHVQLLLEFVKSEHPFAWEKLDDLASHRCREIIFDDLWLIYPPGTTVYRKDNDDWRAYKVERVESGNRASSDATTIYAYYIDFDGAGKYLIPQLEVLKITPYPLKRYIQNLEVVPDWAIHNQFALEGKLIERGITYCEYGRNEVSYCEYKGDAWPGASTAIPTKVVVDYVTGSSYRKELGAKIPLNSSSCSVCLGERLGLKCYPEGAPHDPDICQEFPSVRNQTYEDSISAPQDLLLFCAPRLWAFSMWHKTWEMVRPQQLSRVEKSQDAMSKLRIDPARKEHLDSIVFSYINCDNDNENRFDIGGVKGRGCNVLLYGKPGTGKTLAVECLAEKYGRPLYVVTTGELGIDLDVLERRLQEISWRAKNWNAVTLIEEADIYVQTRQSHDVKRNALISIFLRHLDYSDALLVITTNMVNKIDPAISLRMTLTVGFPDLSFIIQQAIWSRLVENIRIGFSTDEENVRRKLQDFIQSKLENLEGGAYTTMNGRQIKNCISAAMAVANKKNGMNAR</sequence>
<evidence type="ECO:0000259" key="3">
    <source>
        <dbReference type="Pfam" id="PF22942"/>
    </source>
</evidence>
<dbReference type="CDD" id="cd19481">
    <property type="entry name" value="RecA-like_protease"/>
    <property type="match status" value="1"/>
</dbReference>
<evidence type="ECO:0000313" key="5">
    <source>
        <dbReference type="Proteomes" id="UP001465668"/>
    </source>
</evidence>
<dbReference type="Pfam" id="PF22942">
    <property type="entry name" value="DUF7025"/>
    <property type="match status" value="1"/>
</dbReference>
<protein>
    <submittedName>
        <fullName evidence="4">AAA+ ATPase domain-containing protein</fullName>
    </submittedName>
</protein>
<dbReference type="Gene3D" id="3.40.50.300">
    <property type="entry name" value="P-loop containing nucleotide triphosphate hydrolases"/>
    <property type="match status" value="1"/>
</dbReference>